<dbReference type="OrthoDB" id="1938423at2759"/>
<dbReference type="Proteomes" id="UP000230069">
    <property type="component" value="Unassembled WGS sequence"/>
</dbReference>
<evidence type="ECO:0000256" key="1">
    <source>
        <dbReference type="SAM" id="MobiDB-lite"/>
    </source>
</evidence>
<proteinExistence type="predicted"/>
<dbReference type="AlphaFoldDB" id="A0A2G5C3A3"/>
<reference evidence="2 3" key="1">
    <citation type="submission" date="2017-09" db="EMBL/GenBank/DDBJ databases">
        <title>WGS assembly of Aquilegia coerulea Goldsmith.</title>
        <authorList>
            <person name="Hodges S."/>
            <person name="Kramer E."/>
            <person name="Nordborg M."/>
            <person name="Tomkins J."/>
            <person name="Borevitz J."/>
            <person name="Derieg N."/>
            <person name="Yan J."/>
            <person name="Mihaltcheva S."/>
            <person name="Hayes R.D."/>
            <person name="Rokhsar D."/>
        </authorList>
    </citation>
    <scope>NUCLEOTIDE SEQUENCE [LARGE SCALE GENOMIC DNA]</scope>
    <source>
        <strain evidence="3">cv. Goldsmith</strain>
    </source>
</reference>
<evidence type="ECO:0000313" key="2">
    <source>
        <dbReference type="EMBL" id="PIA25721.1"/>
    </source>
</evidence>
<organism evidence="2 3">
    <name type="scientific">Aquilegia coerulea</name>
    <name type="common">Rocky mountain columbine</name>
    <dbReference type="NCBI Taxonomy" id="218851"/>
    <lineage>
        <taxon>Eukaryota</taxon>
        <taxon>Viridiplantae</taxon>
        <taxon>Streptophyta</taxon>
        <taxon>Embryophyta</taxon>
        <taxon>Tracheophyta</taxon>
        <taxon>Spermatophyta</taxon>
        <taxon>Magnoliopsida</taxon>
        <taxon>Ranunculales</taxon>
        <taxon>Ranunculaceae</taxon>
        <taxon>Thalictroideae</taxon>
        <taxon>Aquilegia</taxon>
    </lineage>
</organism>
<keyword evidence="3" id="KW-1185">Reference proteome</keyword>
<sequence length="454" mass="51572">MKSKNKKSANSIEDLLEFQKSKLPRLMNCLDSRVSRESSETSKAKRVRFEDTDTLHPLTCNPNASGNLPPKSEDPKTSEFALYRKFHEDTGHSFRSYQHHKQDKQLEKSDTCNHTKEVTKRFKLNHAITSLSPKENVTPLALVQPLPPQVSMNSDKAFGLSSRSNYKELDDLRFSNELASDRERCTQFPGWDTNSIEKVQDFFTSCGAAPNTCSTWRMPSEDNLPSLNCILDASSMHSPSSHGIYHCSDITLQNMSSDSDIIDAIGRQSPVETEYQVEEADEFPLTLCCTPRYIRLEERCRLSSLMEETSIFHSPLTKSIFMRRIFRERLTPSLGTPLQSIPEIDDVSDDFQACDYIKELQLSICSDLQVPEMDTRSSSTFLLAGDTDMDSLSNTEDQIQLAEDSCFYDLTSLTLKIPINKFNPWYLDESGRYGSGEIVWGDDSRQFLLMDSSV</sequence>
<protein>
    <submittedName>
        <fullName evidence="2">Uncharacterized protein</fullName>
    </submittedName>
</protein>
<feature type="region of interest" description="Disordered" evidence="1">
    <location>
        <begin position="54"/>
        <end position="76"/>
    </location>
</feature>
<gene>
    <name evidence="2" type="ORF">AQUCO_10800011v1</name>
</gene>
<accession>A0A2G5C3A3</accession>
<name>A0A2G5C3A3_AQUCA</name>
<dbReference type="EMBL" id="KZ305124">
    <property type="protein sequence ID" value="PIA25721.1"/>
    <property type="molecule type" value="Genomic_DNA"/>
</dbReference>
<evidence type="ECO:0000313" key="3">
    <source>
        <dbReference type="Proteomes" id="UP000230069"/>
    </source>
</evidence>
<dbReference type="InParanoid" id="A0A2G5C3A3"/>